<dbReference type="Pfam" id="PF00561">
    <property type="entry name" value="Abhydrolase_1"/>
    <property type="match status" value="1"/>
</dbReference>
<dbReference type="InterPro" id="IPR050471">
    <property type="entry name" value="AB_hydrolase"/>
</dbReference>
<keyword evidence="4" id="KW-1185">Reference proteome</keyword>
<dbReference type="EMBL" id="JBHUDP010000001">
    <property type="protein sequence ID" value="MFD1684882.1"/>
    <property type="molecule type" value="Genomic_DNA"/>
</dbReference>
<dbReference type="AlphaFoldDB" id="A0ABD6DRG6"/>
<gene>
    <name evidence="3" type="ORF">ACFSAS_04580</name>
</gene>
<feature type="domain" description="AB hydrolase-1" evidence="2">
    <location>
        <begin position="43"/>
        <end position="282"/>
    </location>
</feature>
<name>A0ABD6DRG6_9EURY</name>
<dbReference type="RefSeq" id="WP_390281661.1">
    <property type="nucleotide sequence ID" value="NZ_JBHUDP010000001.1"/>
</dbReference>
<proteinExistence type="predicted"/>
<feature type="compositionally biased region" description="Basic and acidic residues" evidence="1">
    <location>
        <begin position="9"/>
        <end position="20"/>
    </location>
</feature>
<dbReference type="PANTHER" id="PTHR43433">
    <property type="entry name" value="HYDROLASE, ALPHA/BETA FOLD FAMILY PROTEIN"/>
    <property type="match status" value="1"/>
</dbReference>
<evidence type="ECO:0000313" key="4">
    <source>
        <dbReference type="Proteomes" id="UP001597092"/>
    </source>
</evidence>
<organism evidence="3 4">
    <name type="scientific">Halobellus litoreus</name>
    <dbReference type="NCBI Taxonomy" id="755310"/>
    <lineage>
        <taxon>Archaea</taxon>
        <taxon>Methanobacteriati</taxon>
        <taxon>Methanobacteriota</taxon>
        <taxon>Stenosarchaea group</taxon>
        <taxon>Halobacteria</taxon>
        <taxon>Halobacteriales</taxon>
        <taxon>Haloferacaceae</taxon>
        <taxon>Halobellus</taxon>
    </lineage>
</organism>
<sequence>MMTQAPRSSRGEAPRDRERTTTVSLAADRRLTYAAYGPAGGTPVVFLHGTPGSRRLGELFEAAAREHGIRILAPDRPGYGRSSPWPERSVRDAERFVAPVLDDVGVDAAGLVAFSGGAPYAFAAAATRPDRIERVDVVAGAPPPEFVDETPAVQRLLRGMATTTPALLRGAFRAQAWLARRRDPSFVLAQYTTGDTAATVPERAAEMVREDFLEAVAHHRSGVVTEFGHAGSDWGVDLGEIGADVRLWHGERDTNVPISGVRRFASSLPAAELRVFDDADHLRTLLRSVPEILAEHQ</sequence>
<protein>
    <submittedName>
        <fullName evidence="3">Alpha/beta fold hydrolase</fullName>
    </submittedName>
</protein>
<dbReference type="GO" id="GO:0016787">
    <property type="term" value="F:hydrolase activity"/>
    <property type="evidence" value="ECO:0007669"/>
    <property type="project" value="UniProtKB-KW"/>
</dbReference>
<evidence type="ECO:0000259" key="2">
    <source>
        <dbReference type="Pfam" id="PF00561"/>
    </source>
</evidence>
<accession>A0ABD6DRG6</accession>
<dbReference type="Proteomes" id="UP001597092">
    <property type="component" value="Unassembled WGS sequence"/>
</dbReference>
<dbReference type="SUPFAM" id="SSF53474">
    <property type="entry name" value="alpha/beta-Hydrolases"/>
    <property type="match status" value="1"/>
</dbReference>
<reference evidence="3 4" key="1">
    <citation type="journal article" date="2019" name="Int. J. Syst. Evol. Microbiol.">
        <title>The Global Catalogue of Microorganisms (GCM) 10K type strain sequencing project: providing services to taxonomists for standard genome sequencing and annotation.</title>
        <authorList>
            <consortium name="The Broad Institute Genomics Platform"/>
            <consortium name="The Broad Institute Genome Sequencing Center for Infectious Disease"/>
            <person name="Wu L."/>
            <person name="Ma J."/>
        </authorList>
    </citation>
    <scope>NUCLEOTIDE SEQUENCE [LARGE SCALE GENOMIC DNA]</scope>
    <source>
        <strain evidence="3 4">CGMCC 1.10387</strain>
    </source>
</reference>
<feature type="region of interest" description="Disordered" evidence="1">
    <location>
        <begin position="1"/>
        <end position="21"/>
    </location>
</feature>
<dbReference type="InterPro" id="IPR000073">
    <property type="entry name" value="AB_hydrolase_1"/>
</dbReference>
<keyword evidence="3" id="KW-0378">Hydrolase</keyword>
<evidence type="ECO:0000256" key="1">
    <source>
        <dbReference type="SAM" id="MobiDB-lite"/>
    </source>
</evidence>
<dbReference type="InterPro" id="IPR029058">
    <property type="entry name" value="AB_hydrolase_fold"/>
</dbReference>
<dbReference type="PANTHER" id="PTHR43433:SF10">
    <property type="entry name" value="AB HYDROLASE-1 DOMAIN-CONTAINING PROTEIN"/>
    <property type="match status" value="1"/>
</dbReference>
<evidence type="ECO:0000313" key="3">
    <source>
        <dbReference type="EMBL" id="MFD1684882.1"/>
    </source>
</evidence>
<comment type="caution">
    <text evidence="3">The sequence shown here is derived from an EMBL/GenBank/DDBJ whole genome shotgun (WGS) entry which is preliminary data.</text>
</comment>
<dbReference type="Gene3D" id="3.40.50.1820">
    <property type="entry name" value="alpha/beta hydrolase"/>
    <property type="match status" value="1"/>
</dbReference>